<evidence type="ECO:0000313" key="2">
    <source>
        <dbReference type="EMBL" id="MBB6480568.1"/>
    </source>
</evidence>
<dbReference type="Pfam" id="PF03352">
    <property type="entry name" value="Adenine_glyco"/>
    <property type="match status" value="1"/>
</dbReference>
<dbReference type="RefSeq" id="WP_184746826.1">
    <property type="nucleotide sequence ID" value="NZ_JACHGJ010000003.1"/>
</dbReference>
<comment type="caution">
    <text evidence="2">The sequence shown here is derived from an EMBL/GenBank/DDBJ whole genome shotgun (WGS) entry which is preliminary data.</text>
</comment>
<dbReference type="EMBL" id="JACHGJ010000003">
    <property type="protein sequence ID" value="MBB6480568.1"/>
    <property type="molecule type" value="Genomic_DNA"/>
</dbReference>
<gene>
    <name evidence="2" type="ORF">HNR50_002231</name>
</gene>
<feature type="binding site" evidence="1">
    <location>
        <position position="178"/>
    </location>
    <ligand>
        <name>Zn(2+)</name>
        <dbReference type="ChEBI" id="CHEBI:29105"/>
    </ligand>
</feature>
<feature type="binding site" evidence="1">
    <location>
        <position position="182"/>
    </location>
    <ligand>
        <name>Zn(2+)</name>
        <dbReference type="ChEBI" id="CHEBI:29105"/>
    </ligand>
</feature>
<feature type="binding site" evidence="1">
    <location>
        <position position="6"/>
    </location>
    <ligand>
        <name>Zn(2+)</name>
        <dbReference type="ChEBI" id="CHEBI:29105"/>
    </ligand>
</feature>
<dbReference type="GO" id="GO:0006284">
    <property type="term" value="P:base-excision repair"/>
    <property type="evidence" value="ECO:0007669"/>
    <property type="project" value="InterPro"/>
</dbReference>
<dbReference type="PANTHER" id="PTHR30037">
    <property type="entry name" value="DNA-3-METHYLADENINE GLYCOSYLASE 1"/>
    <property type="match status" value="1"/>
</dbReference>
<protein>
    <submittedName>
        <fullName evidence="2">DNA-3-methyladenine glycosylase I</fullName>
        <ecNumber evidence="2">3.2.2.20</ecNumber>
    </submittedName>
</protein>
<evidence type="ECO:0000256" key="1">
    <source>
        <dbReference type="PIRSR" id="PIRSR605019-1"/>
    </source>
</evidence>
<keyword evidence="2" id="KW-0378">Hydrolase</keyword>
<sequence length="193" mass="22955">MEKCRCIWCGNDPLYREYHDREWGVPVYDNEKKHFENLVLESAQAGLSWITILRRRENYRKAYEGFDPENIARWGEVDVQRLMADAGVIRNRRKIESSINNARRFLEVKDEFGSFSHYYWHFQDGIPIVNHWVRQEEVPAKTELAEIIAKDMKKRGFSFLGPVVTYANMQSVGMVNDHLVSCFRFDEIEKMKR</sequence>
<dbReference type="InterPro" id="IPR011257">
    <property type="entry name" value="DNA_glycosylase"/>
</dbReference>
<proteinExistence type="predicted"/>
<dbReference type="EC" id="3.2.2.20" evidence="2"/>
<evidence type="ECO:0000313" key="3">
    <source>
        <dbReference type="Proteomes" id="UP000587760"/>
    </source>
</evidence>
<dbReference type="SUPFAM" id="SSF48150">
    <property type="entry name" value="DNA-glycosylase"/>
    <property type="match status" value="1"/>
</dbReference>
<name>A0A841RD42_9SPIO</name>
<feature type="binding site" evidence="1">
    <location>
        <position position="19"/>
    </location>
    <ligand>
        <name>Zn(2+)</name>
        <dbReference type="ChEBI" id="CHEBI:29105"/>
    </ligand>
</feature>
<dbReference type="PANTHER" id="PTHR30037:SF4">
    <property type="entry name" value="DNA-3-METHYLADENINE GLYCOSYLASE I"/>
    <property type="match status" value="1"/>
</dbReference>
<keyword evidence="2" id="KW-0326">Glycosidase</keyword>
<keyword evidence="1" id="KW-0479">Metal-binding</keyword>
<organism evidence="2 3">
    <name type="scientific">Spirochaeta isovalerica</name>
    <dbReference type="NCBI Taxonomy" id="150"/>
    <lineage>
        <taxon>Bacteria</taxon>
        <taxon>Pseudomonadati</taxon>
        <taxon>Spirochaetota</taxon>
        <taxon>Spirochaetia</taxon>
        <taxon>Spirochaetales</taxon>
        <taxon>Spirochaetaceae</taxon>
        <taxon>Spirochaeta</taxon>
    </lineage>
</organism>
<keyword evidence="3" id="KW-1185">Reference proteome</keyword>
<dbReference type="InterPro" id="IPR052891">
    <property type="entry name" value="DNA-3mA_glycosylase"/>
</dbReference>
<dbReference type="Gene3D" id="1.10.340.30">
    <property type="entry name" value="Hypothetical protein, domain 2"/>
    <property type="match status" value="1"/>
</dbReference>
<dbReference type="AlphaFoldDB" id="A0A841RD42"/>
<reference evidence="2 3" key="1">
    <citation type="submission" date="2020-08" db="EMBL/GenBank/DDBJ databases">
        <title>Genomic Encyclopedia of Type Strains, Phase IV (KMG-IV): sequencing the most valuable type-strain genomes for metagenomic binning, comparative biology and taxonomic classification.</title>
        <authorList>
            <person name="Goeker M."/>
        </authorList>
    </citation>
    <scope>NUCLEOTIDE SEQUENCE [LARGE SCALE GENOMIC DNA]</scope>
    <source>
        <strain evidence="2 3">DSM 2461</strain>
    </source>
</reference>
<dbReference type="InterPro" id="IPR005019">
    <property type="entry name" value="Adenine_glyco"/>
</dbReference>
<dbReference type="GO" id="GO:0046872">
    <property type="term" value="F:metal ion binding"/>
    <property type="evidence" value="ECO:0007669"/>
    <property type="project" value="UniProtKB-KW"/>
</dbReference>
<keyword evidence="1" id="KW-0862">Zinc</keyword>
<dbReference type="Proteomes" id="UP000587760">
    <property type="component" value="Unassembled WGS sequence"/>
</dbReference>
<accession>A0A841RD42</accession>
<dbReference type="GO" id="GO:0008725">
    <property type="term" value="F:DNA-3-methyladenine glycosylase activity"/>
    <property type="evidence" value="ECO:0007669"/>
    <property type="project" value="UniProtKB-EC"/>
</dbReference>